<keyword evidence="1" id="KW-0472">Membrane</keyword>
<feature type="transmembrane region" description="Helical" evidence="1">
    <location>
        <begin position="80"/>
        <end position="103"/>
    </location>
</feature>
<feature type="domain" description="KAP NTPase" evidence="2">
    <location>
        <begin position="187"/>
        <end position="357"/>
    </location>
</feature>
<feature type="transmembrane region" description="Helical" evidence="1">
    <location>
        <begin position="50"/>
        <end position="68"/>
    </location>
</feature>
<dbReference type="EMBL" id="CP036347">
    <property type="protein sequence ID" value="QDU05933.1"/>
    <property type="molecule type" value="Genomic_DNA"/>
</dbReference>
<dbReference type="AlphaFoldDB" id="A0A517WL27"/>
<dbReference type="Pfam" id="PF07693">
    <property type="entry name" value="KAP_NTPase"/>
    <property type="match status" value="1"/>
</dbReference>
<accession>A0A517WL27</accession>
<organism evidence="3 4">
    <name type="scientific">Gimesia chilikensis</name>
    <dbReference type="NCBI Taxonomy" id="2605989"/>
    <lineage>
        <taxon>Bacteria</taxon>
        <taxon>Pseudomonadati</taxon>
        <taxon>Planctomycetota</taxon>
        <taxon>Planctomycetia</taxon>
        <taxon>Planctomycetales</taxon>
        <taxon>Planctomycetaceae</taxon>
        <taxon>Gimesia</taxon>
    </lineage>
</organism>
<sequence>MKRHYKHQLHALLTMVISVVTGVTLIPFLRSKPESVHTFVTSLQDWQICVVIFSLCVIYTYLMFRLFFPKLAHLDYLTAVFPTWLAWLIGIFIVAIIDLWSGLGPCGYQGNFIEWIGYTMGSILLVGYYCGTWSGLDIPKEKSKCKDRDRSHDPSLKPVINPKWEDIEDWLKSDVTGKYDFFEHHEIAKRLSQKLMENSHSIGLLGPFGAGKSSIVQWIVEDLENTDAALKRQIICTHSCWGFKDSSSSIHEMLSEAIKKLELEIDVFQVRSLPESYRQTFASAGNFIDAISRLVFGERDLSDQFHALDNLLSVINARLVFIVEDLDRNKSRTFDIQEVVAFLQQLKDYDNFSIILAGGSSSSEQIDFVKLCDHIEDVEPVEARHITKLEKKLQQHCIDSSDAMLNEPFSTPDKYYVKSLISEVFMGLSFSQAMAFLLNTPRLVKHCFRRTFYAWGHLRDEINFEHLLAINVLRFGAPEALDFMIRRWDRLHTVPPDIEDSEILRRNNMKELIRSDWENTTQNNKWDKKAAFVVMDSMLPTIECWLTDSSSPKTMDPAKQGVQKERYWRRAIYEFICPDEIKDQTIINEMDQWLDSPNCDAMFITNLISNPLYSDAWEDLSEDFFNQEPDKILILCGHILDRILQVEGHEANFRSPGFIIARDYAMKRNVIRHEHQKWLENRILNASSKSISFVISLVQCFVRTDFLFENSMDSVREYVIEIFKSQLEDDDNNLAQIIGTHPENLYKLIAIRNNGEHIDEKALSEWSWMGPVLLTALRQKNEHVVTNIANLVVKRDPQSPQHKWKVDEDVFFTFFPRKDTQEVLELFEESLENIQNNDQQELIQAVVKTTREAIQQGESLNKDNDSQEID</sequence>
<evidence type="ECO:0000256" key="1">
    <source>
        <dbReference type="SAM" id="Phobius"/>
    </source>
</evidence>
<name>A0A517WL27_9PLAN</name>
<dbReference type="Gene3D" id="3.40.50.300">
    <property type="entry name" value="P-loop containing nucleotide triphosphate hydrolases"/>
    <property type="match status" value="1"/>
</dbReference>
<keyword evidence="1" id="KW-1133">Transmembrane helix</keyword>
<proteinExistence type="predicted"/>
<dbReference type="Proteomes" id="UP000320722">
    <property type="component" value="Chromosome"/>
</dbReference>
<dbReference type="SUPFAM" id="SSF52540">
    <property type="entry name" value="P-loop containing nucleoside triphosphate hydrolases"/>
    <property type="match status" value="1"/>
</dbReference>
<keyword evidence="1" id="KW-0812">Transmembrane</keyword>
<evidence type="ECO:0000313" key="3">
    <source>
        <dbReference type="EMBL" id="QDU05933.1"/>
    </source>
</evidence>
<dbReference type="InterPro" id="IPR011646">
    <property type="entry name" value="KAP_P-loop"/>
</dbReference>
<reference evidence="3 4" key="1">
    <citation type="submission" date="2019-02" db="EMBL/GenBank/DDBJ databases">
        <title>Deep-cultivation of Planctomycetes and their phenomic and genomic characterization uncovers novel biology.</title>
        <authorList>
            <person name="Wiegand S."/>
            <person name="Jogler M."/>
            <person name="Boedeker C."/>
            <person name="Pinto D."/>
            <person name="Vollmers J."/>
            <person name="Rivas-Marin E."/>
            <person name="Kohn T."/>
            <person name="Peeters S.H."/>
            <person name="Heuer A."/>
            <person name="Rast P."/>
            <person name="Oberbeckmann S."/>
            <person name="Bunk B."/>
            <person name="Jeske O."/>
            <person name="Meyerdierks A."/>
            <person name="Storesund J.E."/>
            <person name="Kallscheuer N."/>
            <person name="Luecker S."/>
            <person name="Lage O.M."/>
            <person name="Pohl T."/>
            <person name="Merkel B.J."/>
            <person name="Hornburger P."/>
            <person name="Mueller R.-W."/>
            <person name="Bruemmer F."/>
            <person name="Labrenz M."/>
            <person name="Spormann A.M."/>
            <person name="Op den Camp H."/>
            <person name="Overmann J."/>
            <person name="Amann R."/>
            <person name="Jetten M.S.M."/>
            <person name="Mascher T."/>
            <person name="Medema M.H."/>
            <person name="Devos D.P."/>
            <person name="Kaster A.-K."/>
            <person name="Ovreas L."/>
            <person name="Rohde M."/>
            <person name="Galperin M.Y."/>
            <person name="Jogler C."/>
        </authorList>
    </citation>
    <scope>NUCLEOTIDE SEQUENCE [LARGE SCALE GENOMIC DNA]</scope>
    <source>
        <strain evidence="3 4">V6</strain>
    </source>
</reference>
<dbReference type="RefSeq" id="WP_145044563.1">
    <property type="nucleotide sequence ID" value="NZ_CP036347.1"/>
</dbReference>
<protein>
    <submittedName>
        <fullName evidence="3">KAP family P-loop domain protein</fullName>
    </submittedName>
</protein>
<evidence type="ECO:0000313" key="4">
    <source>
        <dbReference type="Proteomes" id="UP000320722"/>
    </source>
</evidence>
<feature type="transmembrane region" description="Helical" evidence="1">
    <location>
        <begin position="12"/>
        <end position="30"/>
    </location>
</feature>
<dbReference type="InterPro" id="IPR027417">
    <property type="entry name" value="P-loop_NTPase"/>
</dbReference>
<evidence type="ECO:0000259" key="2">
    <source>
        <dbReference type="Pfam" id="PF07693"/>
    </source>
</evidence>
<gene>
    <name evidence="3" type="ORF">V6x_56770</name>
</gene>